<evidence type="ECO:0000313" key="2">
    <source>
        <dbReference type="EMBL" id="MFC4291651.1"/>
    </source>
</evidence>
<dbReference type="InterPro" id="IPR043749">
    <property type="entry name" value="DUF5694"/>
</dbReference>
<reference evidence="3" key="1">
    <citation type="journal article" date="2019" name="Int. J. Syst. Evol. Microbiol.">
        <title>The Global Catalogue of Microorganisms (GCM) 10K type strain sequencing project: providing services to taxonomists for standard genome sequencing and annotation.</title>
        <authorList>
            <consortium name="The Broad Institute Genomics Platform"/>
            <consortium name="The Broad Institute Genome Sequencing Center for Infectious Disease"/>
            <person name="Wu L."/>
            <person name="Ma J."/>
        </authorList>
    </citation>
    <scope>NUCLEOTIDE SEQUENCE [LARGE SCALE GENOMIC DNA]</scope>
    <source>
        <strain evidence="3">CECT 8531</strain>
    </source>
</reference>
<dbReference type="Proteomes" id="UP001595887">
    <property type="component" value="Unassembled WGS sequence"/>
</dbReference>
<dbReference type="EMBL" id="JBHSDH010000013">
    <property type="protein sequence ID" value="MFC4291651.1"/>
    <property type="molecule type" value="Genomic_DNA"/>
</dbReference>
<keyword evidence="3" id="KW-1185">Reference proteome</keyword>
<gene>
    <name evidence="2" type="ORF">ACFOWX_04395</name>
</gene>
<protein>
    <submittedName>
        <fullName evidence="2">DUF5694 domain-containing protein</fullName>
    </submittedName>
</protein>
<dbReference type="RefSeq" id="WP_381421706.1">
    <property type="nucleotide sequence ID" value="NZ_JBHSDH010000013.1"/>
</dbReference>
<proteinExistence type="predicted"/>
<feature type="chain" id="PRO_5045141455" evidence="1">
    <location>
        <begin position="19"/>
        <end position="354"/>
    </location>
</feature>
<evidence type="ECO:0000256" key="1">
    <source>
        <dbReference type="SAM" id="SignalP"/>
    </source>
</evidence>
<organism evidence="2 3">
    <name type="scientific">Sphingorhabdus arenilitoris</name>
    <dbReference type="NCBI Taxonomy" id="1490041"/>
    <lineage>
        <taxon>Bacteria</taxon>
        <taxon>Pseudomonadati</taxon>
        <taxon>Pseudomonadota</taxon>
        <taxon>Alphaproteobacteria</taxon>
        <taxon>Sphingomonadales</taxon>
        <taxon>Sphingomonadaceae</taxon>
        <taxon>Sphingorhabdus</taxon>
    </lineage>
</organism>
<evidence type="ECO:0000313" key="3">
    <source>
        <dbReference type="Proteomes" id="UP001595887"/>
    </source>
</evidence>
<accession>A0ABV8RE79</accession>
<dbReference type="Pfam" id="PF18950">
    <property type="entry name" value="DUF5694"/>
    <property type="match status" value="1"/>
</dbReference>
<feature type="signal peptide" evidence="1">
    <location>
        <begin position="1"/>
        <end position="18"/>
    </location>
</feature>
<comment type="caution">
    <text evidence="2">The sequence shown here is derived from an EMBL/GenBank/DDBJ whole genome shotgun (WGS) entry which is preliminary data.</text>
</comment>
<name>A0ABV8RE79_9SPHN</name>
<sequence>MRVLISFIALLCATSVAAQTPAFDPKSWKGEQAGPPTQVLTLGSAHLGQMEQPVTTQMLEPLLDRLAAYNPTVITHEGLSGEQCDIVNRYPARYPNIFNDYCWGTAEAEKATGLTVPAAMAQVEKALIDWPSKPSAAQRRHLAALFLAAGDRPSAQVQWLQLPMAERKEGNGVDGALLKILQRDGAKPNETYEIAVNLAVRLGLQRIYAVDDHTADSIYELVDSDFEAAIQKIWSAPTGPDMADYNKKQAQNLESGDIIAYYRALNDPQTQRLLISVDFGNALKDNTPKLYGRQYVAWWETRNLRMVANIRAAFGNHPGARVLNIVGASHKAYYDAYLDMMHEVQLVDVESILK</sequence>
<keyword evidence="1" id="KW-0732">Signal</keyword>